<dbReference type="AlphaFoldDB" id="A0A1M5CBI5"/>
<dbReference type="EMBL" id="FQVW01000001">
    <property type="protein sequence ID" value="SHF52123.1"/>
    <property type="molecule type" value="Genomic_DNA"/>
</dbReference>
<dbReference type="InterPro" id="IPR038592">
    <property type="entry name" value="CheD-like_sf"/>
</dbReference>
<dbReference type="GO" id="GO:0006935">
    <property type="term" value="P:chemotaxis"/>
    <property type="evidence" value="ECO:0007669"/>
    <property type="project" value="UniProtKB-UniRule"/>
</dbReference>
<keyword evidence="2 3" id="KW-0378">Hydrolase</keyword>
<evidence type="ECO:0000256" key="2">
    <source>
        <dbReference type="ARBA" id="ARBA00022801"/>
    </source>
</evidence>
<protein>
    <recommendedName>
        <fullName evidence="3">Probable chemoreceptor glutamine deamidase CheD</fullName>
        <ecNumber evidence="3">3.5.1.44</ecNumber>
    </recommendedName>
</protein>
<dbReference type="Gene3D" id="3.30.1330.200">
    <property type="match status" value="1"/>
</dbReference>
<dbReference type="Pfam" id="PF03975">
    <property type="entry name" value="CheD"/>
    <property type="match status" value="1"/>
</dbReference>
<dbReference type="OrthoDB" id="9807202at2"/>
<evidence type="ECO:0000313" key="5">
    <source>
        <dbReference type="Proteomes" id="UP000183988"/>
    </source>
</evidence>
<dbReference type="RefSeq" id="WP_072886990.1">
    <property type="nucleotide sequence ID" value="NZ_FQVW01000001.1"/>
</dbReference>
<dbReference type="STRING" id="930117.SAMN05216225_1001165"/>
<organism evidence="4 5">
    <name type="scientific">Ornithinibacillus halophilus</name>
    <dbReference type="NCBI Taxonomy" id="930117"/>
    <lineage>
        <taxon>Bacteria</taxon>
        <taxon>Bacillati</taxon>
        <taxon>Bacillota</taxon>
        <taxon>Bacilli</taxon>
        <taxon>Bacillales</taxon>
        <taxon>Bacillaceae</taxon>
        <taxon>Ornithinibacillus</taxon>
    </lineage>
</organism>
<comment type="catalytic activity">
    <reaction evidence="3">
        <text>L-glutaminyl-[protein] + H2O = L-glutamyl-[protein] + NH4(+)</text>
        <dbReference type="Rhea" id="RHEA:16441"/>
        <dbReference type="Rhea" id="RHEA-COMP:10207"/>
        <dbReference type="Rhea" id="RHEA-COMP:10208"/>
        <dbReference type="ChEBI" id="CHEBI:15377"/>
        <dbReference type="ChEBI" id="CHEBI:28938"/>
        <dbReference type="ChEBI" id="CHEBI:29973"/>
        <dbReference type="ChEBI" id="CHEBI:30011"/>
        <dbReference type="EC" id="3.5.1.44"/>
    </reaction>
</comment>
<dbReference type="PANTHER" id="PTHR35147:SF1">
    <property type="entry name" value="CHEMORECEPTOR GLUTAMINE DEAMIDASE CHED-RELATED"/>
    <property type="match status" value="1"/>
</dbReference>
<name>A0A1M5CBI5_9BACI</name>
<comment type="similarity">
    <text evidence="3">Belongs to the CheD family.</text>
</comment>
<dbReference type="SUPFAM" id="SSF64438">
    <property type="entry name" value="CNF1/YfiH-like putative cysteine hydrolases"/>
    <property type="match status" value="1"/>
</dbReference>
<dbReference type="GO" id="GO:0050568">
    <property type="term" value="F:protein-glutamine glutaminase activity"/>
    <property type="evidence" value="ECO:0007669"/>
    <property type="project" value="UniProtKB-UniRule"/>
</dbReference>
<dbReference type="CDD" id="cd16352">
    <property type="entry name" value="CheD"/>
    <property type="match status" value="1"/>
</dbReference>
<keyword evidence="1 3" id="KW-0145">Chemotaxis</keyword>
<dbReference type="InterPro" id="IPR011324">
    <property type="entry name" value="Cytotoxic_necrot_fac-like_cat"/>
</dbReference>
<dbReference type="InterPro" id="IPR005659">
    <property type="entry name" value="Chemorcpt_Glu_NH3ase_CheD"/>
</dbReference>
<proteinExistence type="inferred from homology"/>
<comment type="function">
    <text evidence="3">Probably deamidates glutamine residues to glutamate on methyl-accepting chemotaxis receptors (MCPs), playing an important role in chemotaxis.</text>
</comment>
<dbReference type="PANTHER" id="PTHR35147">
    <property type="entry name" value="CHEMORECEPTOR GLUTAMINE DEAMIDASE CHED-RELATED"/>
    <property type="match status" value="1"/>
</dbReference>
<sequence>MSNTSQSPIVKVGIADLNIVTPPQIIRTSGLGSCVGVILYDLPKKVAGLAHIMLPDSNHAKQKKFNKGKYADTAIESLLETLGNEYGVRTYSLKAKMAGGAQMFQFSSSNDVMRIGERNVEAVETILKKHKIPIVASDVGGNCGRTIDFDPKTGDLRIRTISKGETII</sequence>
<dbReference type="Proteomes" id="UP000183988">
    <property type="component" value="Unassembled WGS sequence"/>
</dbReference>
<gene>
    <name evidence="3" type="primary">cheD</name>
    <name evidence="4" type="ORF">SAMN05216225_1001165</name>
</gene>
<dbReference type="EC" id="3.5.1.44" evidence="3"/>
<evidence type="ECO:0000313" key="4">
    <source>
        <dbReference type="EMBL" id="SHF52123.1"/>
    </source>
</evidence>
<dbReference type="HAMAP" id="MF_01440">
    <property type="entry name" value="CheD"/>
    <property type="match status" value="1"/>
</dbReference>
<keyword evidence="5" id="KW-1185">Reference proteome</keyword>
<evidence type="ECO:0000256" key="1">
    <source>
        <dbReference type="ARBA" id="ARBA00022500"/>
    </source>
</evidence>
<evidence type="ECO:0000256" key="3">
    <source>
        <dbReference type="HAMAP-Rule" id="MF_01440"/>
    </source>
</evidence>
<accession>A0A1M5CBI5</accession>
<reference evidence="4 5" key="1">
    <citation type="submission" date="2016-11" db="EMBL/GenBank/DDBJ databases">
        <authorList>
            <person name="Jaros S."/>
            <person name="Januszkiewicz K."/>
            <person name="Wedrychowicz H."/>
        </authorList>
    </citation>
    <scope>NUCLEOTIDE SEQUENCE [LARGE SCALE GENOMIC DNA]</scope>
    <source>
        <strain evidence="4 5">IBRC-M 10683</strain>
    </source>
</reference>